<dbReference type="InParanoid" id="A0A7M7NW34"/>
<dbReference type="PANTHER" id="PTHR47978">
    <property type="match status" value="1"/>
</dbReference>
<dbReference type="PROSITE" id="PS51419">
    <property type="entry name" value="RAB"/>
    <property type="match status" value="2"/>
</dbReference>
<feature type="region of interest" description="Disordered" evidence="3">
    <location>
        <begin position="322"/>
        <end position="352"/>
    </location>
</feature>
<feature type="compositionally biased region" description="Basic residues" evidence="3">
    <location>
        <begin position="343"/>
        <end position="352"/>
    </location>
</feature>
<proteinExistence type="inferred from homology"/>
<evidence type="ECO:0000256" key="1">
    <source>
        <dbReference type="ARBA" id="ARBA00006270"/>
    </source>
</evidence>
<comment type="similarity">
    <text evidence="1">Belongs to the small GTPase superfamily. Rab family.</text>
</comment>
<reference evidence="4" key="2">
    <citation type="submission" date="2021-01" db="UniProtKB">
        <authorList>
            <consortium name="EnsemblMetazoa"/>
        </authorList>
    </citation>
    <scope>IDENTIFICATION</scope>
</reference>
<evidence type="ECO:0000313" key="5">
    <source>
        <dbReference type="Proteomes" id="UP000007110"/>
    </source>
</evidence>
<dbReference type="OMA" id="YWHSEFL"/>
<evidence type="ECO:0000313" key="4">
    <source>
        <dbReference type="EnsemblMetazoa" id="XP_030841816"/>
    </source>
</evidence>
<dbReference type="Proteomes" id="UP000007110">
    <property type="component" value="Unassembled WGS sequence"/>
</dbReference>
<dbReference type="AlphaFoldDB" id="A0A7M7NW34"/>
<dbReference type="SMART" id="SM00174">
    <property type="entry name" value="RHO"/>
    <property type="match status" value="1"/>
</dbReference>
<dbReference type="PROSITE" id="PS51421">
    <property type="entry name" value="RAS"/>
    <property type="match status" value="2"/>
</dbReference>
<dbReference type="PRINTS" id="PR00449">
    <property type="entry name" value="RASTRNSFRMNG"/>
</dbReference>
<dbReference type="SMART" id="SM00175">
    <property type="entry name" value="RAB"/>
    <property type="match status" value="2"/>
</dbReference>
<dbReference type="SMART" id="SM00173">
    <property type="entry name" value="RAS"/>
    <property type="match status" value="1"/>
</dbReference>
<dbReference type="Pfam" id="PF00071">
    <property type="entry name" value="Ras"/>
    <property type="match status" value="2"/>
</dbReference>
<dbReference type="FunFam" id="3.40.50.300:FF:004146">
    <property type="entry name" value="Uncharacterized protein"/>
    <property type="match status" value="1"/>
</dbReference>
<dbReference type="SMART" id="SM00176">
    <property type="entry name" value="RAN"/>
    <property type="match status" value="1"/>
</dbReference>
<dbReference type="InterPro" id="IPR027417">
    <property type="entry name" value="P-loop_NTPase"/>
</dbReference>
<evidence type="ECO:0000256" key="2">
    <source>
        <dbReference type="ARBA" id="ARBA00022741"/>
    </source>
</evidence>
<dbReference type="EnsemblMetazoa" id="XM_030985956">
    <property type="protein sequence ID" value="XP_030841816"/>
    <property type="gene ID" value="LOC115918105"/>
</dbReference>
<name>A0A7M7NW34_STRPU</name>
<dbReference type="KEGG" id="spu:115918105"/>
<dbReference type="RefSeq" id="XP_030841816.1">
    <property type="nucleotide sequence ID" value="XM_030985956.1"/>
</dbReference>
<reference evidence="5" key="1">
    <citation type="submission" date="2015-02" db="EMBL/GenBank/DDBJ databases">
        <title>Genome sequencing for Strongylocentrotus purpuratus.</title>
        <authorList>
            <person name="Murali S."/>
            <person name="Liu Y."/>
            <person name="Vee V."/>
            <person name="English A."/>
            <person name="Wang M."/>
            <person name="Skinner E."/>
            <person name="Han Y."/>
            <person name="Muzny D.M."/>
            <person name="Worley K.C."/>
            <person name="Gibbs R.A."/>
        </authorList>
    </citation>
    <scope>NUCLEOTIDE SEQUENCE</scope>
</reference>
<dbReference type="GO" id="GO:0003924">
    <property type="term" value="F:GTPase activity"/>
    <property type="evidence" value="ECO:0000318"/>
    <property type="project" value="GO_Central"/>
</dbReference>
<dbReference type="NCBIfam" id="TIGR00231">
    <property type="entry name" value="small_GTP"/>
    <property type="match status" value="1"/>
</dbReference>
<dbReference type="GeneID" id="115918105"/>
<accession>A0A7M7NW34</accession>
<sequence length="352" mass="39462">MAPLVYRSAAAALIVYDITDQNSFDEVDYWISELRSNGPEEILIYVIGNKVDLESRRVVDREVAESYAQTKGVFHFHSSAKTGQGVEEIFYHICQEDLKKSSIKETGCKNRQSTIDVSNSTNSDGNNGGHRGPCRCVNGYLICLSSNYFGSSATTRTTWVGKTSITTRFVQGNFDEKYVSTIGGAFLSRSLYFQNIEYSFALWDTAGQERFRSMAPLTYRSAAAALIVYDITKQDSFEDVDSWISELRSMGPEEILIYVIGNKVDLESRRVVDREVAERYAQTKGVFHFHSSAKTGQGIEDIFYHICQEELKKSSIKETGCKNRQSTVDVSNSTNSDGNNGGHRGRCRCQIT</sequence>
<dbReference type="InterPro" id="IPR001806">
    <property type="entry name" value="Small_GTPase"/>
</dbReference>
<evidence type="ECO:0000256" key="3">
    <source>
        <dbReference type="SAM" id="MobiDB-lite"/>
    </source>
</evidence>
<keyword evidence="5" id="KW-1185">Reference proteome</keyword>
<dbReference type="GO" id="GO:0005525">
    <property type="term" value="F:GTP binding"/>
    <property type="evidence" value="ECO:0000318"/>
    <property type="project" value="GO_Central"/>
</dbReference>
<dbReference type="SUPFAM" id="SSF52540">
    <property type="entry name" value="P-loop containing nucleoside triphosphate hydrolases"/>
    <property type="match status" value="2"/>
</dbReference>
<dbReference type="InterPro" id="IPR005225">
    <property type="entry name" value="Small_GTP-bd"/>
</dbReference>
<organism evidence="4 5">
    <name type="scientific">Strongylocentrotus purpuratus</name>
    <name type="common">Purple sea urchin</name>
    <dbReference type="NCBI Taxonomy" id="7668"/>
    <lineage>
        <taxon>Eukaryota</taxon>
        <taxon>Metazoa</taxon>
        <taxon>Echinodermata</taxon>
        <taxon>Eleutherozoa</taxon>
        <taxon>Echinozoa</taxon>
        <taxon>Echinoidea</taxon>
        <taxon>Euechinoidea</taxon>
        <taxon>Echinacea</taxon>
        <taxon>Camarodonta</taxon>
        <taxon>Echinidea</taxon>
        <taxon>Strongylocentrotidae</taxon>
        <taxon>Strongylocentrotus</taxon>
    </lineage>
</organism>
<protein>
    <submittedName>
        <fullName evidence="4">Uncharacterized protein</fullName>
    </submittedName>
</protein>
<keyword evidence="2" id="KW-0547">Nucleotide-binding</keyword>
<dbReference type="Gene3D" id="3.40.50.300">
    <property type="entry name" value="P-loop containing nucleotide triphosphate hydrolases"/>
    <property type="match status" value="2"/>
</dbReference>